<keyword evidence="5" id="KW-0210">Decarboxylase</keyword>
<comment type="cofactor">
    <cofactor evidence="1">
        <name>thiamine diphosphate</name>
        <dbReference type="ChEBI" id="CHEBI:58937"/>
    </cofactor>
</comment>
<dbReference type="InterPro" id="IPR012000">
    <property type="entry name" value="Thiamin_PyroP_enz_cen_dom"/>
</dbReference>
<dbReference type="GO" id="GO:0004737">
    <property type="term" value="F:pyruvate decarboxylase activity"/>
    <property type="evidence" value="ECO:0007669"/>
    <property type="project" value="TreeGrafter"/>
</dbReference>
<feature type="domain" description="Thiamine pyrophosphate enzyme TPP-binding" evidence="15">
    <location>
        <begin position="449"/>
        <end position="589"/>
    </location>
</feature>
<evidence type="ECO:0000256" key="12">
    <source>
        <dbReference type="RuleBase" id="RU362132"/>
    </source>
</evidence>
<keyword evidence="9" id="KW-0496">Mitochondrion</keyword>
<gene>
    <name evidence="17" type="ORF">BCR39DRAFT_529554</name>
</gene>
<evidence type="ECO:0000259" key="16">
    <source>
        <dbReference type="Pfam" id="PF02776"/>
    </source>
</evidence>
<reference evidence="17 18" key="1">
    <citation type="submission" date="2016-07" db="EMBL/GenBank/DDBJ databases">
        <title>Pervasive Adenine N6-methylation of Active Genes in Fungi.</title>
        <authorList>
            <consortium name="DOE Joint Genome Institute"/>
            <person name="Mondo S.J."/>
            <person name="Dannebaum R.O."/>
            <person name="Kuo R.C."/>
            <person name="Labutti K."/>
            <person name="Haridas S."/>
            <person name="Kuo A."/>
            <person name="Salamov A."/>
            <person name="Ahrendt S.R."/>
            <person name="Lipzen A."/>
            <person name="Sullivan W."/>
            <person name="Andreopoulos W.B."/>
            <person name="Clum A."/>
            <person name="Lindquist E."/>
            <person name="Daum C."/>
            <person name="Ramamoorthy G.K."/>
            <person name="Gryganskyi A."/>
            <person name="Culley D."/>
            <person name="Magnuson J.K."/>
            <person name="James T.Y."/>
            <person name="O'Malley M.A."/>
            <person name="Stajich J.E."/>
            <person name="Spatafora J.W."/>
            <person name="Visel A."/>
            <person name="Grigoriev I.V."/>
        </authorList>
    </citation>
    <scope>NUCLEOTIDE SEQUENCE [LARGE SCALE GENOMIC DNA]</scope>
    <source>
        <strain evidence="17 18">68-887.2</strain>
    </source>
</reference>
<dbReference type="InterPro" id="IPR029061">
    <property type="entry name" value="THDP-binding"/>
</dbReference>
<evidence type="ECO:0000256" key="11">
    <source>
        <dbReference type="PIRSR" id="PIRSR036565-2"/>
    </source>
</evidence>
<keyword evidence="8 12" id="KW-0786">Thiamine pyrophosphate</keyword>
<dbReference type="CDD" id="cd07038">
    <property type="entry name" value="TPP_PYR_PDC_IPDC_like"/>
    <property type="match status" value="1"/>
</dbReference>
<dbReference type="PANTHER" id="PTHR43452:SF30">
    <property type="entry name" value="PYRUVATE DECARBOXYLASE ISOZYME 1-RELATED"/>
    <property type="match status" value="1"/>
</dbReference>
<dbReference type="GO" id="GO:0005829">
    <property type="term" value="C:cytosol"/>
    <property type="evidence" value="ECO:0007669"/>
    <property type="project" value="TreeGrafter"/>
</dbReference>
<feature type="region of interest" description="Disordered" evidence="13">
    <location>
        <begin position="189"/>
        <end position="218"/>
    </location>
</feature>
<evidence type="ECO:0000313" key="18">
    <source>
        <dbReference type="Proteomes" id="UP000193986"/>
    </source>
</evidence>
<evidence type="ECO:0000256" key="2">
    <source>
        <dbReference type="ARBA" id="ARBA00004173"/>
    </source>
</evidence>
<feature type="binding site" evidence="11">
    <location>
        <position position="493"/>
    </location>
    <ligand>
        <name>Mg(2+)</name>
        <dbReference type="ChEBI" id="CHEBI:18420"/>
    </ligand>
</feature>
<name>A0A1Y2B6B3_9TREE</name>
<dbReference type="GO" id="GO:0005739">
    <property type="term" value="C:mitochondrion"/>
    <property type="evidence" value="ECO:0007669"/>
    <property type="project" value="UniProtKB-SubCell"/>
</dbReference>
<evidence type="ECO:0000256" key="5">
    <source>
        <dbReference type="ARBA" id="ARBA00022793"/>
    </source>
</evidence>
<dbReference type="InterPro" id="IPR029035">
    <property type="entry name" value="DHS-like_NAD/FAD-binding_dom"/>
</dbReference>
<dbReference type="Proteomes" id="UP000193986">
    <property type="component" value="Unassembled WGS sequence"/>
</dbReference>
<dbReference type="InterPro" id="IPR012001">
    <property type="entry name" value="Thiamin_PyroP_enz_TPP-bd_dom"/>
</dbReference>
<keyword evidence="7" id="KW-0809">Transit peptide</keyword>
<accession>A0A1Y2B6B3</accession>
<feature type="binding site" evidence="11">
    <location>
        <position position="520"/>
    </location>
    <ligand>
        <name>Mg(2+)</name>
        <dbReference type="ChEBI" id="CHEBI:18420"/>
    </ligand>
</feature>
<sequence>MSQIECATYLLTRLKQCGVKYIFGLPGDYNLEFLDYIEKDPDLVWVGNANELNASYAADGYARIKGSLAVLVTTFGVGELSALCGIAGSLAERLPILHLVGAPSTALQSNNALLHHTLNLPGSFTTFSTMSAPLSCSQALLSSIEPKTDSTWTAAIDKVLKDILEQCRPGYIEFPTDAVHKKVSAAGLDTKLPHPHSAPPPESIAAAQPLQSQGRDTNALSISSEIPSAPPSDEVTAHVVEEITRRFAKSEKPVVLVDACAGRFGMQKFVRDLVEKCGIRFFETPMGKSLLDEHHPLYGGCYAGANSLDQVREEVESADFVLYVGALKSDFNSGSFSVNIDPKIIVELHSFTTTVGYASYPTTDIRHILPLLLPAFATVLSTRGAKALHGESLAEKQKGGVVESAPLEPKGDLIKHDWLWRRMGQWFQDTDIIITETGTSSFGLTNVALPSHSTFVAQVLWGSIGWSVGAALGCALAATEAKEEKRTVLFVGDGSLQLTVQEIGTMLRRGVKPYLFVLNNDGYEIERQIHGWDAKYNDIQPYDHQQLLPFLAGKGSKIPYESIEVHTPKELDDLLKDEAFGKADKLRLIELYMPRHDAPAGLIKQAKLTAEANAKA</sequence>
<comment type="caution">
    <text evidence="17">The sequence shown here is derived from an EMBL/GenBank/DDBJ whole genome shotgun (WGS) entry which is preliminary data.</text>
</comment>
<organism evidence="17 18">
    <name type="scientific">Naematelia encephala</name>
    <dbReference type="NCBI Taxonomy" id="71784"/>
    <lineage>
        <taxon>Eukaryota</taxon>
        <taxon>Fungi</taxon>
        <taxon>Dikarya</taxon>
        <taxon>Basidiomycota</taxon>
        <taxon>Agaricomycotina</taxon>
        <taxon>Tremellomycetes</taxon>
        <taxon>Tremellales</taxon>
        <taxon>Naemateliaceae</taxon>
        <taxon>Naematelia</taxon>
    </lineage>
</organism>
<protein>
    <submittedName>
        <fullName evidence="17">Thiamin diphosphate-binding protein</fullName>
    </submittedName>
</protein>
<evidence type="ECO:0000256" key="8">
    <source>
        <dbReference type="ARBA" id="ARBA00023052"/>
    </source>
</evidence>
<evidence type="ECO:0000256" key="9">
    <source>
        <dbReference type="ARBA" id="ARBA00023128"/>
    </source>
</evidence>
<dbReference type="Pfam" id="PF02776">
    <property type="entry name" value="TPP_enzyme_N"/>
    <property type="match status" value="1"/>
</dbReference>
<evidence type="ECO:0000256" key="4">
    <source>
        <dbReference type="ARBA" id="ARBA00022723"/>
    </source>
</evidence>
<evidence type="ECO:0000256" key="13">
    <source>
        <dbReference type="SAM" id="MobiDB-lite"/>
    </source>
</evidence>
<comment type="cofactor">
    <cofactor evidence="11">
        <name>Mg(2+)</name>
        <dbReference type="ChEBI" id="CHEBI:18420"/>
    </cofactor>
    <text evidence="11">Binds 1 Mg(2+) per subunit.</text>
</comment>
<dbReference type="GO" id="GO:0000949">
    <property type="term" value="P:aromatic amino acid family catabolic process to alcohol via Ehrlich pathway"/>
    <property type="evidence" value="ECO:0007669"/>
    <property type="project" value="TreeGrafter"/>
</dbReference>
<dbReference type="FunFam" id="3.40.50.970:FF:000019">
    <property type="entry name" value="Pyruvate decarboxylase isozyme"/>
    <property type="match status" value="1"/>
</dbReference>
<dbReference type="GO" id="GO:0005634">
    <property type="term" value="C:nucleus"/>
    <property type="evidence" value="ECO:0007669"/>
    <property type="project" value="TreeGrafter"/>
</dbReference>
<dbReference type="InterPro" id="IPR047213">
    <property type="entry name" value="TPP_PYR_PDC_IPDC-like"/>
</dbReference>
<dbReference type="EMBL" id="MCFC01000020">
    <property type="protein sequence ID" value="ORY30382.1"/>
    <property type="molecule type" value="Genomic_DNA"/>
</dbReference>
<evidence type="ECO:0000256" key="1">
    <source>
        <dbReference type="ARBA" id="ARBA00001964"/>
    </source>
</evidence>
<dbReference type="STRING" id="71784.A0A1Y2B6B3"/>
<keyword evidence="6 11" id="KW-0460">Magnesium</keyword>
<dbReference type="PANTHER" id="PTHR43452">
    <property type="entry name" value="PYRUVATE DECARBOXYLASE"/>
    <property type="match status" value="1"/>
</dbReference>
<dbReference type="CDD" id="cd02005">
    <property type="entry name" value="TPP_PDC_IPDC"/>
    <property type="match status" value="1"/>
</dbReference>
<dbReference type="Gene3D" id="3.40.50.1220">
    <property type="entry name" value="TPP-binding domain"/>
    <property type="match status" value="1"/>
</dbReference>
<feature type="compositionally biased region" description="Polar residues" evidence="13">
    <location>
        <begin position="209"/>
        <end position="218"/>
    </location>
</feature>
<dbReference type="SUPFAM" id="SSF52518">
    <property type="entry name" value="Thiamin diphosphate-binding fold (THDP-binding)"/>
    <property type="match status" value="2"/>
</dbReference>
<dbReference type="InterPro" id="IPR011766">
    <property type="entry name" value="TPP_enzyme_TPP-bd"/>
</dbReference>
<dbReference type="GO" id="GO:0030976">
    <property type="term" value="F:thiamine pyrophosphate binding"/>
    <property type="evidence" value="ECO:0007669"/>
    <property type="project" value="InterPro"/>
</dbReference>
<dbReference type="InParanoid" id="A0A1Y2B6B3"/>
<keyword evidence="18" id="KW-1185">Reference proteome</keyword>
<dbReference type="Gene3D" id="3.40.50.970">
    <property type="match status" value="2"/>
</dbReference>
<proteinExistence type="inferred from homology"/>
<evidence type="ECO:0000256" key="6">
    <source>
        <dbReference type="ARBA" id="ARBA00022842"/>
    </source>
</evidence>
<keyword evidence="4 11" id="KW-0479">Metal-binding</keyword>
<evidence type="ECO:0000256" key="7">
    <source>
        <dbReference type="ARBA" id="ARBA00022946"/>
    </source>
</evidence>
<evidence type="ECO:0000256" key="3">
    <source>
        <dbReference type="ARBA" id="ARBA00007812"/>
    </source>
</evidence>
<dbReference type="FunFam" id="3.40.50.970:FF:000024">
    <property type="entry name" value="Pyruvate decarboxylase isozyme"/>
    <property type="match status" value="1"/>
</dbReference>
<dbReference type="GO" id="GO:0000287">
    <property type="term" value="F:magnesium ion binding"/>
    <property type="evidence" value="ECO:0007669"/>
    <property type="project" value="InterPro"/>
</dbReference>
<evidence type="ECO:0000256" key="10">
    <source>
        <dbReference type="ARBA" id="ARBA00023239"/>
    </source>
</evidence>
<comment type="similarity">
    <text evidence="3 12">Belongs to the TPP enzyme family.</text>
</comment>
<evidence type="ECO:0000259" key="15">
    <source>
        <dbReference type="Pfam" id="PF02775"/>
    </source>
</evidence>
<dbReference type="Pfam" id="PF02775">
    <property type="entry name" value="TPP_enzyme_C"/>
    <property type="match status" value="1"/>
</dbReference>
<dbReference type="InterPro" id="IPR047214">
    <property type="entry name" value="TPP_PDC_IPDC"/>
</dbReference>
<dbReference type="AlphaFoldDB" id="A0A1Y2B6B3"/>
<evidence type="ECO:0000259" key="14">
    <source>
        <dbReference type="Pfam" id="PF00205"/>
    </source>
</evidence>
<feature type="binding site" evidence="11">
    <location>
        <position position="522"/>
    </location>
    <ligand>
        <name>Mg(2+)</name>
        <dbReference type="ChEBI" id="CHEBI:18420"/>
    </ligand>
</feature>
<feature type="domain" description="Thiamine pyrophosphate enzyme N-terminal TPP-binding" evidence="16">
    <location>
        <begin position="6"/>
        <end position="113"/>
    </location>
</feature>
<dbReference type="SUPFAM" id="SSF52467">
    <property type="entry name" value="DHS-like NAD/FAD-binding domain"/>
    <property type="match status" value="1"/>
</dbReference>
<comment type="subcellular location">
    <subcellularLocation>
        <location evidence="2">Mitochondrion</location>
    </subcellularLocation>
</comment>
<dbReference type="PIRSF" id="PIRSF036565">
    <property type="entry name" value="Pyruvt_ip_decrb"/>
    <property type="match status" value="1"/>
</dbReference>
<evidence type="ECO:0000313" key="17">
    <source>
        <dbReference type="EMBL" id="ORY30382.1"/>
    </source>
</evidence>
<dbReference type="OrthoDB" id="3970464at2759"/>
<keyword evidence="10" id="KW-0456">Lyase</keyword>
<dbReference type="Pfam" id="PF00205">
    <property type="entry name" value="TPP_enzyme_M"/>
    <property type="match status" value="1"/>
</dbReference>
<dbReference type="InterPro" id="IPR012110">
    <property type="entry name" value="PDC/IPDC-like"/>
</dbReference>
<feature type="domain" description="Thiamine pyrophosphate enzyme central" evidence="14">
    <location>
        <begin position="240"/>
        <end position="350"/>
    </location>
</feature>
<dbReference type="FunCoup" id="A0A1Y2B6B3">
    <property type="interactions" value="97"/>
</dbReference>